<dbReference type="EMBL" id="FTPL01000002">
    <property type="protein sequence ID" value="SIT81046.1"/>
    <property type="molecule type" value="Genomic_DNA"/>
</dbReference>
<dbReference type="AlphaFoldDB" id="A0A1U7PPN2"/>
<keyword evidence="4" id="KW-1185">Reference proteome</keyword>
<dbReference type="SUPFAM" id="SSF89360">
    <property type="entry name" value="HesB-like domain"/>
    <property type="match status" value="1"/>
</dbReference>
<evidence type="ECO:0000313" key="3">
    <source>
        <dbReference type="EMBL" id="SIT81046.1"/>
    </source>
</evidence>
<accession>A0A1U7PPN2</accession>
<dbReference type="OrthoDB" id="1645729at2"/>
<protein>
    <submittedName>
        <fullName evidence="3">Uncharacterized protein YneR</fullName>
    </submittedName>
</protein>
<proteinExistence type="inferred from homology"/>
<sequence length="96" mass="11004">MKIKISDKALTWFKDEMDVSTGDHIRFRVRYGGAGLQPGFSLALSSDRPESPAASTDRDGITFFIEGDDDWYFDGHDLTVDYNEQLDEPDYRYEKA</sequence>
<evidence type="ECO:0000259" key="2">
    <source>
        <dbReference type="Pfam" id="PF01521"/>
    </source>
</evidence>
<dbReference type="PIRSF" id="PIRSF034852">
    <property type="entry name" value="UCP034852"/>
    <property type="match status" value="1"/>
</dbReference>
<feature type="domain" description="Core" evidence="2">
    <location>
        <begin position="1"/>
        <end position="86"/>
    </location>
</feature>
<dbReference type="InterPro" id="IPR008326">
    <property type="entry name" value="PdhI-like"/>
</dbReference>
<dbReference type="STRING" id="550447.SAMN05428946_1370"/>
<organism evidence="3 4">
    <name type="scientific">Edaphobacillus lindanitolerans</name>
    <dbReference type="NCBI Taxonomy" id="550447"/>
    <lineage>
        <taxon>Bacteria</taxon>
        <taxon>Bacillati</taxon>
        <taxon>Bacillota</taxon>
        <taxon>Bacilli</taxon>
        <taxon>Bacillales</taxon>
        <taxon>Bacillaceae</taxon>
        <taxon>Edaphobacillus</taxon>
    </lineage>
</organism>
<comment type="similarity">
    <text evidence="1">Belongs to the HesB/IscA family.</text>
</comment>
<dbReference type="InterPro" id="IPR000361">
    <property type="entry name" value="ATAP_core_dom"/>
</dbReference>
<reference evidence="4" key="1">
    <citation type="submission" date="2017-01" db="EMBL/GenBank/DDBJ databases">
        <authorList>
            <person name="Varghese N."/>
            <person name="Submissions S."/>
        </authorList>
    </citation>
    <scope>NUCLEOTIDE SEQUENCE [LARGE SCALE GENOMIC DNA]</scope>
    <source>
        <strain evidence="4">MNA4</strain>
    </source>
</reference>
<dbReference type="Pfam" id="PF01521">
    <property type="entry name" value="Fe-S_biosyn"/>
    <property type="match status" value="1"/>
</dbReference>
<evidence type="ECO:0000256" key="1">
    <source>
        <dbReference type="ARBA" id="ARBA00006718"/>
    </source>
</evidence>
<evidence type="ECO:0000313" key="4">
    <source>
        <dbReference type="Proteomes" id="UP000187550"/>
    </source>
</evidence>
<gene>
    <name evidence="3" type="ORF">SAMN05428946_1370</name>
</gene>
<dbReference type="Proteomes" id="UP000187550">
    <property type="component" value="Unassembled WGS sequence"/>
</dbReference>
<dbReference type="InterPro" id="IPR035903">
    <property type="entry name" value="HesB-like_dom_sf"/>
</dbReference>
<name>A0A1U7PPN2_9BACI</name>